<keyword evidence="11" id="KW-1185">Reference proteome</keyword>
<dbReference type="AlphaFoldDB" id="A0AAN5CZK1"/>
<protein>
    <recommendedName>
        <fullName evidence="8">Mannosyltransferase</fullName>
        <ecNumber evidence="8">2.4.1.-</ecNumber>
    </recommendedName>
</protein>
<keyword evidence="7 8" id="KW-0472">Membrane</keyword>
<evidence type="ECO:0000256" key="6">
    <source>
        <dbReference type="ARBA" id="ARBA00022989"/>
    </source>
</evidence>
<dbReference type="EC" id="2.4.1.-" evidence="8"/>
<proteinExistence type="inferred from homology"/>
<keyword evidence="3" id="KW-0808">Transferase</keyword>
<feature type="transmembrane region" description="Helical" evidence="8">
    <location>
        <begin position="417"/>
        <end position="435"/>
    </location>
</feature>
<feature type="region of interest" description="Disordered" evidence="9">
    <location>
        <begin position="20"/>
        <end position="78"/>
    </location>
</feature>
<feature type="compositionally biased region" description="Low complexity" evidence="9">
    <location>
        <begin position="20"/>
        <end position="33"/>
    </location>
</feature>
<feature type="transmembrane region" description="Helical" evidence="8">
    <location>
        <begin position="336"/>
        <end position="357"/>
    </location>
</feature>
<evidence type="ECO:0000256" key="8">
    <source>
        <dbReference type="RuleBase" id="RU363075"/>
    </source>
</evidence>
<feature type="transmembrane region" description="Helical" evidence="8">
    <location>
        <begin position="250"/>
        <end position="277"/>
    </location>
</feature>
<feature type="transmembrane region" description="Helical" evidence="8">
    <location>
        <begin position="392"/>
        <end position="410"/>
    </location>
</feature>
<evidence type="ECO:0000256" key="9">
    <source>
        <dbReference type="SAM" id="MobiDB-lite"/>
    </source>
</evidence>
<evidence type="ECO:0000256" key="4">
    <source>
        <dbReference type="ARBA" id="ARBA00022692"/>
    </source>
</evidence>
<evidence type="ECO:0000256" key="3">
    <source>
        <dbReference type="ARBA" id="ARBA00022679"/>
    </source>
</evidence>
<evidence type="ECO:0000256" key="1">
    <source>
        <dbReference type="ARBA" id="ARBA00004477"/>
    </source>
</evidence>
<dbReference type="EMBL" id="BTRK01000005">
    <property type="protein sequence ID" value="GMR53693.1"/>
    <property type="molecule type" value="Genomic_DNA"/>
</dbReference>
<dbReference type="GO" id="GO:0000026">
    <property type="term" value="F:alpha-1,2-mannosyltransferase activity"/>
    <property type="evidence" value="ECO:0007669"/>
    <property type="project" value="TreeGrafter"/>
</dbReference>
<name>A0AAN5CZK1_9BILA</name>
<dbReference type="GO" id="GO:0006506">
    <property type="term" value="P:GPI anchor biosynthetic process"/>
    <property type="evidence" value="ECO:0007669"/>
    <property type="project" value="TreeGrafter"/>
</dbReference>
<keyword evidence="5 8" id="KW-0256">Endoplasmic reticulum</keyword>
<comment type="subcellular location">
    <subcellularLocation>
        <location evidence="1 8">Endoplasmic reticulum membrane</location>
        <topology evidence="1 8">Multi-pass membrane protein</topology>
    </subcellularLocation>
</comment>
<feature type="compositionally biased region" description="Low complexity" evidence="9">
    <location>
        <begin position="58"/>
        <end position="72"/>
    </location>
</feature>
<feature type="transmembrane region" description="Helical" evidence="8">
    <location>
        <begin position="369"/>
        <end position="386"/>
    </location>
</feature>
<comment type="similarity">
    <text evidence="8">Belongs to the glycosyltransferase 22 family.</text>
</comment>
<dbReference type="InterPro" id="IPR005599">
    <property type="entry name" value="GPI_mannosylTrfase"/>
</dbReference>
<feature type="transmembrane region" description="Helical" evidence="8">
    <location>
        <begin position="168"/>
        <end position="189"/>
    </location>
</feature>
<evidence type="ECO:0000313" key="11">
    <source>
        <dbReference type="Proteomes" id="UP001328107"/>
    </source>
</evidence>
<keyword evidence="4 8" id="KW-0812">Transmembrane</keyword>
<comment type="caution">
    <text evidence="10">The sequence shown here is derived from an EMBL/GenBank/DDBJ whole genome shotgun (WGS) entry which is preliminary data.</text>
</comment>
<dbReference type="GO" id="GO:0005789">
    <property type="term" value="C:endoplasmic reticulum membrane"/>
    <property type="evidence" value="ECO:0007669"/>
    <property type="project" value="UniProtKB-SubCell"/>
</dbReference>
<feature type="non-terminal residue" evidence="10">
    <location>
        <position position="1"/>
    </location>
</feature>
<dbReference type="Proteomes" id="UP001328107">
    <property type="component" value="Unassembled WGS sequence"/>
</dbReference>
<dbReference type="PANTHER" id="PTHR22760">
    <property type="entry name" value="GLYCOSYLTRANSFERASE"/>
    <property type="match status" value="1"/>
</dbReference>
<dbReference type="PANTHER" id="PTHR22760:SF4">
    <property type="entry name" value="GPI MANNOSYLTRANSFERASE 3"/>
    <property type="match status" value="1"/>
</dbReference>
<dbReference type="Pfam" id="PF03901">
    <property type="entry name" value="Glyco_transf_22"/>
    <property type="match status" value="1"/>
</dbReference>
<evidence type="ECO:0000256" key="5">
    <source>
        <dbReference type="ARBA" id="ARBA00022824"/>
    </source>
</evidence>
<keyword evidence="2 8" id="KW-0328">Glycosyltransferase</keyword>
<sequence>FYTYSFSITEGRGHLLVITCPSPTLTSPKTPSSNSRTRREPSRDSATFAFSREPEGRPSPLSRESPRSTTSRRSADTSRSEMERNHFISFLLLRLLLSLITSTWFVPDELFQSAEPAHSLIFGSGHLSWEWTRGLRSPLHALILSIPLYMIKMISFDTPFTVFYLPRLLHSTLFLLSDIAFSSLTYRFLPTQKARNIVLCMYASNWFINYCSPRTLGNSLETCFTLLSLTQYPFTSRECSSKCKSVPLCIFLATLSIILRPTSALLWIVLGLRLLWIAPDPLSLVFSRVLPSMLPTLFISTLLDSWWYGRWLSSLYEFLSFNVLEGGSVHFGVHPLYWYFVDGLPAVFTLSLIPILYGAFGRLSSRPPNVILSACLFYLLVHTFLPHKEHRFILPIVPLLLLYSSPLFVHPSKLSSFLFNLTIVTNIVLTLYMSLIHQRGPFAIGQSILSRSTPSDSLLILAPCYSLPGHSFFHSSIGDIYALDCSPPLNGSTILDEADAFHSDPIGWVERKGRSLDVYSFIVVYEKMWRVLEETLGDTFAPCHKEFHAHFLVSSRQDHYIILLCKVMS</sequence>
<evidence type="ECO:0000313" key="10">
    <source>
        <dbReference type="EMBL" id="GMR53693.1"/>
    </source>
</evidence>
<keyword evidence="6 8" id="KW-1133">Transmembrane helix</keyword>
<accession>A0AAN5CZK1</accession>
<evidence type="ECO:0000256" key="2">
    <source>
        <dbReference type="ARBA" id="ARBA00022676"/>
    </source>
</evidence>
<reference evidence="11" key="1">
    <citation type="submission" date="2022-10" db="EMBL/GenBank/DDBJ databases">
        <title>Genome assembly of Pristionchus species.</title>
        <authorList>
            <person name="Yoshida K."/>
            <person name="Sommer R.J."/>
        </authorList>
    </citation>
    <scope>NUCLEOTIDE SEQUENCE [LARGE SCALE GENOMIC DNA]</scope>
    <source>
        <strain evidence="11">RS5460</strain>
    </source>
</reference>
<gene>
    <name evidence="10" type="ORF">PMAYCL1PPCAC_23888</name>
</gene>
<feature type="transmembrane region" description="Helical" evidence="8">
    <location>
        <begin position="87"/>
        <end position="106"/>
    </location>
</feature>
<organism evidence="10 11">
    <name type="scientific">Pristionchus mayeri</name>
    <dbReference type="NCBI Taxonomy" id="1317129"/>
    <lineage>
        <taxon>Eukaryota</taxon>
        <taxon>Metazoa</taxon>
        <taxon>Ecdysozoa</taxon>
        <taxon>Nematoda</taxon>
        <taxon>Chromadorea</taxon>
        <taxon>Rhabditida</taxon>
        <taxon>Rhabditina</taxon>
        <taxon>Diplogasteromorpha</taxon>
        <taxon>Diplogasteroidea</taxon>
        <taxon>Neodiplogasteridae</taxon>
        <taxon>Pristionchus</taxon>
    </lineage>
</organism>
<evidence type="ECO:0000256" key="7">
    <source>
        <dbReference type="ARBA" id="ARBA00023136"/>
    </source>
</evidence>